<evidence type="ECO:0000313" key="4">
    <source>
        <dbReference type="EMBL" id="RUO19377.1"/>
    </source>
</evidence>
<dbReference type="CDD" id="cd02947">
    <property type="entry name" value="TRX_family"/>
    <property type="match status" value="1"/>
</dbReference>
<name>A0ABY0BPE4_9GAMM</name>
<comment type="caution">
    <text evidence="4">The sequence shown here is derived from an EMBL/GenBank/DDBJ whole genome shotgun (WGS) entry which is preliminary data.</text>
</comment>
<gene>
    <name evidence="4" type="ORF">CWE07_12905</name>
</gene>
<keyword evidence="2" id="KW-0812">Transmembrane</keyword>
<evidence type="ECO:0000259" key="3">
    <source>
        <dbReference type="PROSITE" id="PS51352"/>
    </source>
</evidence>
<dbReference type="InterPro" id="IPR036249">
    <property type="entry name" value="Thioredoxin-like_sf"/>
</dbReference>
<proteinExistence type="predicted"/>
<feature type="transmembrane region" description="Helical" evidence="2">
    <location>
        <begin position="15"/>
        <end position="38"/>
    </location>
</feature>
<accession>A0ABY0BPE4</accession>
<dbReference type="EMBL" id="PIPK01000016">
    <property type="protein sequence ID" value="RUO19377.1"/>
    <property type="molecule type" value="Genomic_DNA"/>
</dbReference>
<dbReference type="PROSITE" id="PS51352">
    <property type="entry name" value="THIOREDOXIN_2"/>
    <property type="match status" value="1"/>
</dbReference>
<dbReference type="Proteomes" id="UP000287865">
    <property type="component" value="Unassembled WGS sequence"/>
</dbReference>
<keyword evidence="5" id="KW-1185">Reference proteome</keyword>
<evidence type="ECO:0000256" key="2">
    <source>
        <dbReference type="SAM" id="Phobius"/>
    </source>
</evidence>
<reference evidence="4 5" key="1">
    <citation type="journal article" date="2018" name="Front. Microbiol.">
        <title>Genome-Based Analysis Reveals the Taxonomy and Diversity of the Family Idiomarinaceae.</title>
        <authorList>
            <person name="Liu Y."/>
            <person name="Lai Q."/>
            <person name="Shao Z."/>
        </authorList>
    </citation>
    <scope>NUCLEOTIDE SEQUENCE [LARGE SCALE GENOMIC DNA]</scope>
    <source>
        <strain evidence="4 5">CF12-14</strain>
    </source>
</reference>
<protein>
    <recommendedName>
        <fullName evidence="3">Thioredoxin domain-containing protein</fullName>
    </recommendedName>
</protein>
<dbReference type="InterPro" id="IPR013766">
    <property type="entry name" value="Thioredoxin_domain"/>
</dbReference>
<keyword evidence="2" id="KW-0472">Membrane</keyword>
<feature type="domain" description="Thioredoxin" evidence="3">
    <location>
        <begin position="39"/>
        <end position="154"/>
    </location>
</feature>
<organism evidence="4 5">
    <name type="scientific">Aliidiomarina maris</name>
    <dbReference type="NCBI Taxonomy" id="531312"/>
    <lineage>
        <taxon>Bacteria</taxon>
        <taxon>Pseudomonadati</taxon>
        <taxon>Pseudomonadota</taxon>
        <taxon>Gammaproteobacteria</taxon>
        <taxon>Alteromonadales</taxon>
        <taxon>Idiomarinaceae</taxon>
        <taxon>Aliidiomarina</taxon>
    </lineage>
</organism>
<keyword evidence="1" id="KW-0676">Redox-active center</keyword>
<dbReference type="PROSITE" id="PS00194">
    <property type="entry name" value="THIOREDOXIN_1"/>
    <property type="match status" value="1"/>
</dbReference>
<sequence>MSTRSLDNRGSSMKWFKVVTGVLVVGVAAIGLWLIIFGPPIDDSALNRHMQAFDEQAFAAAQADNQLILLNFHQSFCPACQRQKRVLARYYIDFPDSHVRVFEIDYRASPELARRFGAANATTLVMFRGEQRIWYNHGQTETPAIYSALREAEYHTRLFELD</sequence>
<keyword evidence="2" id="KW-1133">Transmembrane helix</keyword>
<dbReference type="InterPro" id="IPR017937">
    <property type="entry name" value="Thioredoxin_CS"/>
</dbReference>
<evidence type="ECO:0000313" key="5">
    <source>
        <dbReference type="Proteomes" id="UP000287865"/>
    </source>
</evidence>
<dbReference type="Pfam" id="PF00085">
    <property type="entry name" value="Thioredoxin"/>
    <property type="match status" value="1"/>
</dbReference>
<dbReference type="SUPFAM" id="SSF52833">
    <property type="entry name" value="Thioredoxin-like"/>
    <property type="match status" value="1"/>
</dbReference>
<dbReference type="Gene3D" id="3.40.30.10">
    <property type="entry name" value="Glutaredoxin"/>
    <property type="match status" value="1"/>
</dbReference>
<evidence type="ECO:0000256" key="1">
    <source>
        <dbReference type="ARBA" id="ARBA00023284"/>
    </source>
</evidence>